<name>T1IQG2_STRMM</name>
<dbReference type="EMBL" id="JH431307">
    <property type="status" value="NOT_ANNOTATED_CDS"/>
    <property type="molecule type" value="Genomic_DNA"/>
</dbReference>
<evidence type="ECO:0000259" key="21">
    <source>
        <dbReference type="PROSITE" id="PS50156"/>
    </source>
</evidence>
<dbReference type="Pfam" id="PF22314">
    <property type="entry name" value="NPC1_MLD"/>
    <property type="match status" value="1"/>
</dbReference>
<reference evidence="23" key="1">
    <citation type="submission" date="2011-05" db="EMBL/GenBank/DDBJ databases">
        <authorList>
            <person name="Richards S.R."/>
            <person name="Qu J."/>
            <person name="Jiang H."/>
            <person name="Jhangiani S.N."/>
            <person name="Agravi P."/>
            <person name="Goodspeed R."/>
            <person name="Gross S."/>
            <person name="Mandapat C."/>
            <person name="Jackson L."/>
            <person name="Mathew T."/>
            <person name="Pu L."/>
            <person name="Thornton R."/>
            <person name="Saada N."/>
            <person name="Wilczek-Boney K.B."/>
            <person name="Lee S."/>
            <person name="Kovar C."/>
            <person name="Wu Y."/>
            <person name="Scherer S.E."/>
            <person name="Worley K.C."/>
            <person name="Muzny D.M."/>
            <person name="Gibbs R."/>
        </authorList>
    </citation>
    <scope>NUCLEOTIDE SEQUENCE</scope>
    <source>
        <strain evidence="23">Brora</strain>
    </source>
</reference>
<feature type="transmembrane region" description="Helical" evidence="20">
    <location>
        <begin position="1120"/>
        <end position="1141"/>
    </location>
</feature>
<feature type="transmembrane region" description="Helical" evidence="20">
    <location>
        <begin position="748"/>
        <end position="772"/>
    </location>
</feature>
<dbReference type="NCBIfam" id="TIGR00917">
    <property type="entry name" value="2A060601"/>
    <property type="match status" value="1"/>
</dbReference>
<evidence type="ECO:0000256" key="13">
    <source>
        <dbReference type="ARBA" id="ARBA00023136"/>
    </source>
</evidence>
<dbReference type="InterPro" id="IPR004171">
    <property type="entry name" value="cAMP_dep_PKI"/>
</dbReference>
<dbReference type="GO" id="GO:0005319">
    <property type="term" value="F:lipid transporter activity"/>
    <property type="evidence" value="ECO:0007669"/>
    <property type="project" value="InterPro"/>
</dbReference>
<dbReference type="Pfam" id="PF16414">
    <property type="entry name" value="NPC1_N"/>
    <property type="match status" value="1"/>
</dbReference>
<dbReference type="GO" id="GO:0008203">
    <property type="term" value="P:cholesterol metabolic process"/>
    <property type="evidence" value="ECO:0007669"/>
    <property type="project" value="UniProtKB-KW"/>
</dbReference>
<dbReference type="GO" id="GO:0005886">
    <property type="term" value="C:plasma membrane"/>
    <property type="evidence" value="ECO:0007669"/>
    <property type="project" value="TreeGrafter"/>
</dbReference>
<dbReference type="OMA" id="LYKFFRS"/>
<feature type="transmembrane region" description="Helical" evidence="20">
    <location>
        <begin position="1147"/>
        <end position="1167"/>
    </location>
</feature>
<protein>
    <recommendedName>
        <fullName evidence="21">SSD domain-containing protein</fullName>
    </recommendedName>
</protein>
<dbReference type="Gene3D" id="1.20.1640.10">
    <property type="entry name" value="Multidrug efflux transporter AcrB transmembrane domain"/>
    <property type="match status" value="2"/>
</dbReference>
<keyword evidence="17" id="KW-0753">Steroid metabolism</keyword>
<feature type="transmembrane region" description="Helical" evidence="20">
    <location>
        <begin position="281"/>
        <end position="301"/>
    </location>
</feature>
<keyword evidence="12" id="KW-0443">Lipid metabolism</keyword>
<keyword evidence="14" id="KW-1015">Disulfide bond</keyword>
<evidence type="ECO:0000256" key="6">
    <source>
        <dbReference type="ARBA" id="ARBA00022548"/>
    </source>
</evidence>
<evidence type="ECO:0000256" key="8">
    <source>
        <dbReference type="ARBA" id="ARBA00022729"/>
    </source>
</evidence>
<dbReference type="Pfam" id="PF02827">
    <property type="entry name" value="PKI"/>
    <property type="match status" value="1"/>
</dbReference>
<reference evidence="22" key="2">
    <citation type="submission" date="2015-02" db="UniProtKB">
        <authorList>
            <consortium name="EnsemblMetazoa"/>
        </authorList>
    </citation>
    <scope>IDENTIFICATION</scope>
</reference>
<dbReference type="GO" id="GO:0030299">
    <property type="term" value="P:intestinal cholesterol absorption"/>
    <property type="evidence" value="ECO:0007669"/>
    <property type="project" value="TreeGrafter"/>
</dbReference>
<dbReference type="GO" id="GO:0042632">
    <property type="term" value="P:cholesterol homeostasis"/>
    <property type="evidence" value="ECO:0007669"/>
    <property type="project" value="TreeGrafter"/>
</dbReference>
<evidence type="ECO:0000256" key="12">
    <source>
        <dbReference type="ARBA" id="ARBA00023098"/>
    </source>
</evidence>
<feature type="transmembrane region" description="Helical" evidence="20">
    <location>
        <begin position="1095"/>
        <end position="1113"/>
    </location>
</feature>
<evidence type="ECO:0000256" key="18">
    <source>
        <dbReference type="ARBA" id="ARBA00034049"/>
    </source>
</evidence>
<dbReference type="InterPro" id="IPR004765">
    <property type="entry name" value="NPC1-like"/>
</dbReference>
<keyword evidence="8" id="KW-0732">Signal</keyword>
<evidence type="ECO:0000256" key="5">
    <source>
        <dbReference type="ARBA" id="ARBA00022448"/>
    </source>
</evidence>
<comment type="catalytic activity">
    <reaction evidence="18">
        <text>cholesterol(in) = cholesterol(out)</text>
        <dbReference type="Rhea" id="RHEA:39747"/>
        <dbReference type="ChEBI" id="CHEBI:16113"/>
    </reaction>
</comment>
<evidence type="ECO:0000256" key="14">
    <source>
        <dbReference type="ARBA" id="ARBA00023157"/>
    </source>
</evidence>
<keyword evidence="9 20" id="KW-1133">Transmembrane helix</keyword>
<keyword evidence="11" id="KW-0445">Lipid transport</keyword>
<evidence type="ECO:0000256" key="9">
    <source>
        <dbReference type="ARBA" id="ARBA00022989"/>
    </source>
</evidence>
<dbReference type="eggNOG" id="KOG1933">
    <property type="taxonomic scope" value="Eukaryota"/>
</dbReference>
<dbReference type="PANTHER" id="PTHR45727">
    <property type="entry name" value="NPC INTRACELLULAR CHOLESTEROL TRANSPORTER 1"/>
    <property type="match status" value="1"/>
</dbReference>
<evidence type="ECO:0000256" key="20">
    <source>
        <dbReference type="SAM" id="Phobius"/>
    </source>
</evidence>
<evidence type="ECO:0000256" key="7">
    <source>
        <dbReference type="ARBA" id="ARBA00022692"/>
    </source>
</evidence>
<keyword evidence="16" id="KW-0325">Glycoprotein</keyword>
<accession>T1IQG2</accession>
<evidence type="ECO:0000313" key="22">
    <source>
        <dbReference type="EnsemblMetazoa" id="SMAR003276-PA"/>
    </source>
</evidence>
<comment type="similarity">
    <text evidence="3">Belongs to the patched family.</text>
</comment>
<keyword evidence="7 20" id="KW-0812">Transmembrane</keyword>
<dbReference type="GO" id="GO:0004862">
    <property type="term" value="F:cAMP-dependent protein kinase inhibitor activity"/>
    <property type="evidence" value="ECO:0007669"/>
    <property type="project" value="InterPro"/>
</dbReference>
<dbReference type="PhylomeDB" id="T1IQG2"/>
<dbReference type="InterPro" id="IPR053958">
    <property type="entry name" value="HMGCR/SNAP/NPC1-like_SSD"/>
</dbReference>
<feature type="transmembrane region" description="Helical" evidence="20">
    <location>
        <begin position="1187"/>
        <end position="1212"/>
    </location>
</feature>
<feature type="region of interest" description="Disordered" evidence="19">
    <location>
        <begin position="1276"/>
        <end position="1308"/>
    </location>
</feature>
<feature type="transmembrane region" description="Helical" evidence="20">
    <location>
        <begin position="613"/>
        <end position="630"/>
    </location>
</feature>
<feature type="compositionally biased region" description="Low complexity" evidence="19">
    <location>
        <begin position="1276"/>
        <end position="1296"/>
    </location>
</feature>
<dbReference type="PROSITE" id="PS50156">
    <property type="entry name" value="SSD"/>
    <property type="match status" value="1"/>
</dbReference>
<feature type="transmembrane region" description="Helical" evidence="20">
    <location>
        <begin position="642"/>
        <end position="666"/>
    </location>
</feature>
<keyword evidence="23" id="KW-1185">Reference proteome</keyword>
<evidence type="ECO:0000313" key="23">
    <source>
        <dbReference type="Proteomes" id="UP000014500"/>
    </source>
</evidence>
<feature type="transmembrane region" description="Helical" evidence="20">
    <location>
        <begin position="672"/>
        <end position="694"/>
    </location>
</feature>
<dbReference type="InterPro" id="IPR053956">
    <property type="entry name" value="NPC1_MLD"/>
</dbReference>
<dbReference type="InterPro" id="IPR000731">
    <property type="entry name" value="SSD"/>
</dbReference>
<keyword evidence="6" id="KW-0153">Cholesterol metabolism</keyword>
<dbReference type="HOGENOM" id="CLU_002359_0_0_1"/>
<evidence type="ECO:0000256" key="19">
    <source>
        <dbReference type="SAM" id="MobiDB-lite"/>
    </source>
</evidence>
<keyword evidence="13 20" id="KW-0472">Membrane</keyword>
<comment type="subcellular location">
    <subcellularLocation>
        <location evidence="2">Endomembrane system</location>
        <topology evidence="2">Multi-pass membrane protein</topology>
    </subcellularLocation>
</comment>
<dbReference type="EnsemblMetazoa" id="SMAR003276-RA">
    <property type="protein sequence ID" value="SMAR003276-PA"/>
    <property type="gene ID" value="SMAR003276"/>
</dbReference>
<evidence type="ECO:0000256" key="10">
    <source>
        <dbReference type="ARBA" id="ARBA00023013"/>
    </source>
</evidence>
<organism evidence="22 23">
    <name type="scientific">Strigamia maritima</name>
    <name type="common">European centipede</name>
    <name type="synonym">Geophilus maritimus</name>
    <dbReference type="NCBI Taxonomy" id="126957"/>
    <lineage>
        <taxon>Eukaryota</taxon>
        <taxon>Metazoa</taxon>
        <taxon>Ecdysozoa</taxon>
        <taxon>Arthropoda</taxon>
        <taxon>Myriapoda</taxon>
        <taxon>Chilopoda</taxon>
        <taxon>Pleurostigmophora</taxon>
        <taxon>Geophilomorpha</taxon>
        <taxon>Linotaeniidae</taxon>
        <taxon>Strigamia</taxon>
    </lineage>
</organism>
<comment type="similarity">
    <text evidence="4">Belongs to the PKI family.</text>
</comment>
<evidence type="ECO:0000256" key="17">
    <source>
        <dbReference type="ARBA" id="ARBA00023221"/>
    </source>
</evidence>
<feature type="transmembrane region" description="Helical" evidence="20">
    <location>
        <begin position="815"/>
        <end position="833"/>
    </location>
</feature>
<dbReference type="GO" id="GO:0012505">
    <property type="term" value="C:endomembrane system"/>
    <property type="evidence" value="ECO:0007669"/>
    <property type="project" value="UniProtKB-SubCell"/>
</dbReference>
<dbReference type="FunFam" id="1.20.1640.10:FF:000008">
    <property type="entry name" value="NPC intracellular cholesterol transporter 1"/>
    <property type="match status" value="1"/>
</dbReference>
<feature type="transmembrane region" description="Helical" evidence="20">
    <location>
        <begin position="363"/>
        <end position="383"/>
    </location>
</feature>
<feature type="domain" description="SSD" evidence="21">
    <location>
        <begin position="608"/>
        <end position="773"/>
    </location>
</feature>
<keyword evidence="10" id="KW-0649">Protein kinase inhibitor</keyword>
<evidence type="ECO:0000256" key="1">
    <source>
        <dbReference type="ARBA" id="ARBA00002844"/>
    </source>
</evidence>
<dbReference type="Pfam" id="PF12349">
    <property type="entry name" value="Sterol-sensing"/>
    <property type="match status" value="1"/>
</dbReference>
<dbReference type="GO" id="GO:0015485">
    <property type="term" value="F:cholesterol binding"/>
    <property type="evidence" value="ECO:0007669"/>
    <property type="project" value="TreeGrafter"/>
</dbReference>
<evidence type="ECO:0000256" key="11">
    <source>
        <dbReference type="ARBA" id="ARBA00023055"/>
    </source>
</evidence>
<comment type="function">
    <text evidence="1">Extremely potent competitive inhibitor of cAMP-dependent protein kinase activity, this protein interacts with the catalytic subunit of the enzyme after the cAMP-induced dissociation of its regulatory chains.</text>
</comment>
<sequence>MILTDVIAISGLALRSDQDPRHIVAGEDTCVWYGQCDKSDESHILNCFYNGPPKPFDPSAIDTLKENCPELVDASGKALTCCDLDQVNSFAASVAIAKTLLARCPSCWHNFRNYLCTMTCGTQQSRYLYAQKTKKGDKEHKDQKAIVELEYLVSEQYTESFFDSCKDVSNPLMGNKALDMLCGPWGAALCTGDRWLTYMGDVSNGFAPFLVNVTYWKEKTVNEHGKTFYPQNYPIAKCSQQIDNQSACSCVDCEESCPVPPPYPPEPQQFKIFGYDGVLEISVLVFVAFSLPFIVISFFVFKRMEKNRARIADKADTTTVTSELPINNVDEMVGCYTRFGAAFESSIHRFFTSWGKFCATHTFLVLFCGLAVAAALTSGVIYFKVITDPIELWAMPTSRARVERKYFDKHFEPFYRTEQLIITPTDDSKFIPPGKDTSYGPVFRLNFLLQILDLQLKIEGLTAEWDNETVTLKDICFAPLSPDNNECTVQSVPNYFQNNQTLMEKPNYLDVLRDCFRNPTSPTCLGTYGGPVFPYVALGGFEGKDYFNATAMVLTFLNNNYYNSSQKLGKAMAWEKVYVQFMKDYKNPNMTIAFTSEAYELDRESKSDVSTILISYLIMFAYISIALGQANHFNRLLIDSKITLGISGVLIVLLSVGASIGFFGYVGLAGTLIIIEVIPFLVLAVGVDNIFILVQTFQRDQRQPTESREEQIGRIVGEVAPSMFLSSFSESCCFFLGGLSAMPAVKTFALYAGLALFIDFVLQITCFVSLLSMDIRRQENNRLDICCCIKSSKTDASDHSESLLFKIFKNVYAPFLLKPAVRVGVIVIFFGWLCSSAAVISKIEIGLDQELSMPEDSFVLNYFESLKKYLAVGPPVYFVVEGGYNYSWYNAQDQLCSGLGCGVDSLLMEIRFAAKQSKKTYIAQESQSWLDSYEAWGTEGDCCWQKTPTGGGYCPEKKSPPCYACNIQTELHNNATRIRSDNFEKYLPIYLEENPPKDADAKCIGGHAAFASGVELLDDKTEIGATYFMTYHTILKSSKDYFSALKWARYLAERITTTINKNLDKGNDTKTYSVFPYSVFYVFYEQYLTMWEDTLQNLAISIGAIFIVSFVLLGFDIFSALIIIATISMIIMNLMGLMYWWHIQLNAVSLVNLVMAVGIAVEFCSHITRAYAVSVQDSRLLRTKESIVNMGSSVLSGITLTKFGGIIVLAFAKSQIFRTGAAAQGAMEAGGATAVNANFDDFLQTGRTGRRNAMPHIMTEGAAVGTGDLPCEMGKLSCSDSSSGTGEASGSTQTGSMPANGEAETPQA</sequence>
<evidence type="ECO:0000256" key="2">
    <source>
        <dbReference type="ARBA" id="ARBA00004127"/>
    </source>
</evidence>
<keyword evidence="5" id="KW-0813">Transport</keyword>
<dbReference type="Proteomes" id="UP000014500">
    <property type="component" value="Unassembled WGS sequence"/>
</dbReference>
<evidence type="ECO:0000256" key="16">
    <source>
        <dbReference type="ARBA" id="ARBA00023180"/>
    </source>
</evidence>
<dbReference type="SUPFAM" id="SSF82866">
    <property type="entry name" value="Multidrug efflux transporter AcrB transmembrane domain"/>
    <property type="match status" value="2"/>
</dbReference>
<evidence type="ECO:0000256" key="3">
    <source>
        <dbReference type="ARBA" id="ARBA00005585"/>
    </source>
</evidence>
<proteinExistence type="inferred from homology"/>
<dbReference type="STRING" id="126957.T1IQG2"/>
<evidence type="ECO:0000256" key="4">
    <source>
        <dbReference type="ARBA" id="ARBA00006393"/>
    </source>
</evidence>
<dbReference type="GO" id="GO:0015918">
    <property type="term" value="P:sterol transport"/>
    <property type="evidence" value="ECO:0007669"/>
    <property type="project" value="TreeGrafter"/>
</dbReference>
<keyword evidence="15" id="KW-1207">Sterol metabolism</keyword>
<dbReference type="InterPro" id="IPR032190">
    <property type="entry name" value="NPC1_N"/>
</dbReference>
<evidence type="ECO:0000256" key="15">
    <source>
        <dbReference type="ARBA" id="ARBA00023166"/>
    </source>
</evidence>
<dbReference type="PANTHER" id="PTHR45727:SF2">
    <property type="entry name" value="NPC INTRACELLULAR CHOLESTEROL TRANSPORTER 1"/>
    <property type="match status" value="1"/>
</dbReference>